<gene>
    <name evidence="1" type="ORF">PYW07_014093</name>
</gene>
<protein>
    <submittedName>
        <fullName evidence="1">Uncharacterized protein</fullName>
    </submittedName>
</protein>
<comment type="caution">
    <text evidence="1">The sequence shown here is derived from an EMBL/GenBank/DDBJ whole genome shotgun (WGS) entry which is preliminary data.</text>
</comment>
<dbReference type="AlphaFoldDB" id="A0AAD7YFZ6"/>
<proteinExistence type="predicted"/>
<organism evidence="1 2">
    <name type="scientific">Mythimna separata</name>
    <name type="common">Oriental armyworm</name>
    <name type="synonym">Pseudaletia separata</name>
    <dbReference type="NCBI Taxonomy" id="271217"/>
    <lineage>
        <taxon>Eukaryota</taxon>
        <taxon>Metazoa</taxon>
        <taxon>Ecdysozoa</taxon>
        <taxon>Arthropoda</taxon>
        <taxon>Hexapoda</taxon>
        <taxon>Insecta</taxon>
        <taxon>Pterygota</taxon>
        <taxon>Neoptera</taxon>
        <taxon>Endopterygota</taxon>
        <taxon>Lepidoptera</taxon>
        <taxon>Glossata</taxon>
        <taxon>Ditrysia</taxon>
        <taxon>Noctuoidea</taxon>
        <taxon>Noctuidae</taxon>
        <taxon>Noctuinae</taxon>
        <taxon>Hadenini</taxon>
        <taxon>Mythimna</taxon>
    </lineage>
</organism>
<dbReference type="EMBL" id="JARGEI010000020">
    <property type="protein sequence ID" value="KAJ8713723.1"/>
    <property type="molecule type" value="Genomic_DNA"/>
</dbReference>
<sequence>MCVNSKRIDDIFNLDPDEVLTSEVGVDFYEMRKRLQSIPVDINNTMTELLSKQNYTSLNLTTKQFYDNFTTKGLVGWTTEKIRLATLTPETAASATNTTLRDIKKRRSKLQLEKLLNTHRSVSDYLADSDLDSLTRKFDQMVEENKKNTNLGQETRREYYIEYDWRAIYQSKTRFMNLITHFTYITRYKLVYPQVLRKKYLDSPQYKIGFLFALLRHLKNMQKWIYWKLTSHGDGIDGSIYYDIKMFEKILRLDVDIKDAELLLRKMEYHRNLQYNPKYYDYSVEQYD</sequence>
<evidence type="ECO:0000313" key="2">
    <source>
        <dbReference type="Proteomes" id="UP001231518"/>
    </source>
</evidence>
<reference evidence="1" key="1">
    <citation type="submission" date="2023-03" db="EMBL/GenBank/DDBJ databases">
        <title>Chromosome-level genomes of two armyworms, Mythimna separata and Mythimna loreyi, provide insights into the biosynthesis and reception of sex pheromones.</title>
        <authorList>
            <person name="Zhao H."/>
        </authorList>
    </citation>
    <scope>NUCLEOTIDE SEQUENCE</scope>
    <source>
        <strain evidence="1">BeijingLab</strain>
        <tissue evidence="1">Pupa</tissue>
    </source>
</reference>
<keyword evidence="2" id="KW-1185">Reference proteome</keyword>
<name>A0AAD7YFZ6_MYTSE</name>
<evidence type="ECO:0000313" key="1">
    <source>
        <dbReference type="EMBL" id="KAJ8713723.1"/>
    </source>
</evidence>
<dbReference type="Proteomes" id="UP001231518">
    <property type="component" value="Chromosome 4"/>
</dbReference>
<accession>A0AAD7YFZ6</accession>